<keyword evidence="2 8" id="KW-0813">Transport</keyword>
<dbReference type="EMBL" id="QLMC01000006">
    <property type="protein sequence ID" value="RAJ93145.1"/>
    <property type="molecule type" value="Genomic_DNA"/>
</dbReference>
<dbReference type="Pfam" id="PF00593">
    <property type="entry name" value="TonB_dep_Rec_b-barrel"/>
    <property type="match status" value="1"/>
</dbReference>
<feature type="signal peptide" evidence="10">
    <location>
        <begin position="1"/>
        <end position="24"/>
    </location>
</feature>
<comment type="subcellular location">
    <subcellularLocation>
        <location evidence="1 8">Cell outer membrane</location>
        <topology evidence="1 8">Multi-pass membrane protein</topology>
    </subcellularLocation>
</comment>
<evidence type="ECO:0000256" key="6">
    <source>
        <dbReference type="ARBA" id="ARBA00023136"/>
    </source>
</evidence>
<dbReference type="GO" id="GO:0009279">
    <property type="term" value="C:cell outer membrane"/>
    <property type="evidence" value="ECO:0007669"/>
    <property type="project" value="UniProtKB-SubCell"/>
</dbReference>
<keyword evidence="3 8" id="KW-1134">Transmembrane beta strand</keyword>
<dbReference type="InterPro" id="IPR039426">
    <property type="entry name" value="TonB-dep_rcpt-like"/>
</dbReference>
<dbReference type="FunFam" id="2.170.130.10:FF:000008">
    <property type="entry name" value="SusC/RagA family TonB-linked outer membrane protein"/>
    <property type="match status" value="1"/>
</dbReference>
<feature type="chain" id="PRO_5016453177" evidence="10">
    <location>
        <begin position="25"/>
        <end position="1148"/>
    </location>
</feature>
<organism evidence="13 14">
    <name type="scientific">Larkinella arboricola</name>
    <dbReference type="NCBI Taxonomy" id="643671"/>
    <lineage>
        <taxon>Bacteria</taxon>
        <taxon>Pseudomonadati</taxon>
        <taxon>Bacteroidota</taxon>
        <taxon>Cytophagia</taxon>
        <taxon>Cytophagales</taxon>
        <taxon>Spirosomataceae</taxon>
        <taxon>Larkinella</taxon>
    </lineage>
</organism>
<dbReference type="InterPro" id="IPR036942">
    <property type="entry name" value="Beta-barrel_TonB_sf"/>
</dbReference>
<evidence type="ECO:0000256" key="8">
    <source>
        <dbReference type="PROSITE-ProRule" id="PRU01360"/>
    </source>
</evidence>
<dbReference type="RefSeq" id="WP_111630679.1">
    <property type="nucleotide sequence ID" value="NZ_QLMC01000006.1"/>
</dbReference>
<dbReference type="PROSITE" id="PS52016">
    <property type="entry name" value="TONB_DEPENDENT_REC_3"/>
    <property type="match status" value="1"/>
</dbReference>
<keyword evidence="5 9" id="KW-0798">TonB box</keyword>
<evidence type="ECO:0000313" key="13">
    <source>
        <dbReference type="EMBL" id="RAJ93145.1"/>
    </source>
</evidence>
<dbReference type="NCBIfam" id="TIGR04056">
    <property type="entry name" value="OMP_RagA_SusC"/>
    <property type="match status" value="1"/>
</dbReference>
<keyword evidence="4 8" id="KW-0812">Transmembrane</keyword>
<evidence type="ECO:0000259" key="11">
    <source>
        <dbReference type="Pfam" id="PF00593"/>
    </source>
</evidence>
<keyword evidence="6 8" id="KW-0472">Membrane</keyword>
<keyword evidence="7 8" id="KW-0998">Cell outer membrane</keyword>
<dbReference type="OrthoDB" id="778146at2"/>
<accession>A0A327WNG8</accession>
<dbReference type="InterPro" id="IPR008969">
    <property type="entry name" value="CarboxyPept-like_regulatory"/>
</dbReference>
<evidence type="ECO:0000259" key="12">
    <source>
        <dbReference type="Pfam" id="PF07715"/>
    </source>
</evidence>
<dbReference type="InterPro" id="IPR037066">
    <property type="entry name" value="Plug_dom_sf"/>
</dbReference>
<evidence type="ECO:0000256" key="5">
    <source>
        <dbReference type="ARBA" id="ARBA00023077"/>
    </source>
</evidence>
<dbReference type="Gene3D" id="2.60.40.1120">
    <property type="entry name" value="Carboxypeptidase-like, regulatory domain"/>
    <property type="match status" value="1"/>
</dbReference>
<feature type="domain" description="TonB-dependent receptor-like beta-barrel" evidence="11">
    <location>
        <begin position="549"/>
        <end position="933"/>
    </location>
</feature>
<protein>
    <submittedName>
        <fullName evidence="13">TonB-linked SusC/RagA family outer membrane protein</fullName>
    </submittedName>
</protein>
<dbReference type="Gene3D" id="2.40.170.20">
    <property type="entry name" value="TonB-dependent receptor, beta-barrel domain"/>
    <property type="match status" value="1"/>
</dbReference>
<dbReference type="PROSITE" id="PS51257">
    <property type="entry name" value="PROKAR_LIPOPROTEIN"/>
    <property type="match status" value="1"/>
</dbReference>
<keyword evidence="14" id="KW-1185">Reference proteome</keyword>
<dbReference type="Pfam" id="PF07715">
    <property type="entry name" value="Plug"/>
    <property type="match status" value="1"/>
</dbReference>
<evidence type="ECO:0000256" key="1">
    <source>
        <dbReference type="ARBA" id="ARBA00004571"/>
    </source>
</evidence>
<comment type="caution">
    <text evidence="13">The sequence shown here is derived from an EMBL/GenBank/DDBJ whole genome shotgun (WGS) entry which is preliminary data.</text>
</comment>
<dbReference type="InterPro" id="IPR000531">
    <property type="entry name" value="Beta-barrel_TonB"/>
</dbReference>
<evidence type="ECO:0000313" key="14">
    <source>
        <dbReference type="Proteomes" id="UP000248790"/>
    </source>
</evidence>
<dbReference type="Proteomes" id="UP000248790">
    <property type="component" value="Unassembled WGS sequence"/>
</dbReference>
<gene>
    <name evidence="13" type="ORF">LX87_04657</name>
</gene>
<evidence type="ECO:0000256" key="7">
    <source>
        <dbReference type="ARBA" id="ARBA00023237"/>
    </source>
</evidence>
<evidence type="ECO:0000256" key="4">
    <source>
        <dbReference type="ARBA" id="ARBA00022692"/>
    </source>
</evidence>
<dbReference type="Pfam" id="PF13715">
    <property type="entry name" value="CarbopepD_reg_2"/>
    <property type="match status" value="1"/>
</dbReference>
<sequence>MKKAIRLFLPSFLLVGCLGSICQAQTLARAERLPQSNGQAEQVTYRSLREAVSELKNHYKVNILYEARTLDPFRIPESRLRFNEPVETVLTHLLGPFGLSFKRMKTGGYVVIAGVSSPPSTAGALPGNPAGVLTEQRPVSPKEKVIQGIVKDETNGQALPGVSITLKGTQQGTTTDADGRYRLQVPDGNAVLVFSFIGFETRELLTESQTELNVSLTPSNQVLNEVVVIGYGTKRKQDLTGAISSVNSTDLQKVNTSNFTSAIQGKVPGVYITQTSGAPGSASSVRIRGVGTTGANQPLYVIDGVPMGGESMAVPGSSYGIDAMSILNPNDIESIEVLKDAASAAIYGSRGANGVVLVTTKRGKEGAAVVTLNASAGVARLWRKPEFLNAREFATMANEMAVNSGIKPNPEWVNPESFGEGTDMVGLIFRQAPVQNYDLSISGGTKNLKARLSLGYNDQAGTIIETYYKRYTARATADLKAGDKLNFGGSLAFSSTESKGQNTDPMQGGIFNLAQQFFPTLAPDAPFFGDGVYYTSNGDNPLLKAKSIDNKLFGSRIYGSTFGEYEITVGLKFRTSVGIDANFNRLRSWEGKVQRGFYVRPRATLSESFDNRFNWLIENTLSYKKQIGDHSFSAVIGQSAQKNRFNTISATGNGFLSEELQVINASDVSLRTTSGTNSNATLASYFGRIDYQFNDKYLLSASLRRDGSSNFGPNNKWGYFPALSGGWRISEEAFMTPLKTVVNDLKLRASWGRVGSDAIPAFGYLSTIRNGNAADNYTLGTGSQNIIIGSTLVRPGNADLKWETTQQLDIGLDASFFGDKLYLTADYYKKDNIGMLISLPVSLEAGFQNAPSVNGGQVRNTGIELLLGYRSKVGDFRYNVSANVSTLKNEVISLGVGQPIVGPTLAGSSMTMTYTKVGEPIGYYRGYVVDGIYQTSQEINKTFQPNAIAGDFKYRDVNGDGALTDADKVNLGKPWPDLTYGVNADFSYKGFDLNLLLQGITGSQLYHANKITNYQMKYYNGNGIINGVKDILNHWTPGSGINDQPGLKFTDANGNYSNASSFYVENGDYLRIRNVALGYNLPADVIRKATRNAVKSLRLYVTAQNLFTFTKYTGFDPEVGSANPLNAGIDTGVYPLPRTITGGLNIVF</sequence>
<name>A0A327WNG8_LARAB</name>
<dbReference type="AlphaFoldDB" id="A0A327WNG8"/>
<dbReference type="SUPFAM" id="SSF49464">
    <property type="entry name" value="Carboxypeptidase regulatory domain-like"/>
    <property type="match status" value="1"/>
</dbReference>
<dbReference type="SUPFAM" id="SSF56935">
    <property type="entry name" value="Porins"/>
    <property type="match status" value="1"/>
</dbReference>
<dbReference type="InterPro" id="IPR012910">
    <property type="entry name" value="Plug_dom"/>
</dbReference>
<proteinExistence type="inferred from homology"/>
<evidence type="ECO:0000256" key="10">
    <source>
        <dbReference type="SAM" id="SignalP"/>
    </source>
</evidence>
<dbReference type="InterPro" id="IPR023997">
    <property type="entry name" value="TonB-dep_OMP_SusC/RagA_CS"/>
</dbReference>
<evidence type="ECO:0000256" key="9">
    <source>
        <dbReference type="RuleBase" id="RU003357"/>
    </source>
</evidence>
<reference evidence="13 14" key="1">
    <citation type="submission" date="2018-06" db="EMBL/GenBank/DDBJ databases">
        <title>Genomic Encyclopedia of Archaeal and Bacterial Type Strains, Phase II (KMG-II): from individual species to whole genera.</title>
        <authorList>
            <person name="Goeker M."/>
        </authorList>
    </citation>
    <scope>NUCLEOTIDE SEQUENCE [LARGE SCALE GENOMIC DNA]</scope>
    <source>
        <strain evidence="13 14">DSM 21851</strain>
    </source>
</reference>
<keyword evidence="10" id="KW-0732">Signal</keyword>
<evidence type="ECO:0000256" key="3">
    <source>
        <dbReference type="ARBA" id="ARBA00022452"/>
    </source>
</evidence>
<feature type="domain" description="TonB-dependent receptor plug" evidence="12">
    <location>
        <begin position="236"/>
        <end position="355"/>
    </location>
</feature>
<evidence type="ECO:0000256" key="2">
    <source>
        <dbReference type="ARBA" id="ARBA00022448"/>
    </source>
</evidence>
<comment type="similarity">
    <text evidence="8 9">Belongs to the TonB-dependent receptor family.</text>
</comment>
<dbReference type="NCBIfam" id="TIGR04057">
    <property type="entry name" value="SusC_RagA_signa"/>
    <property type="match status" value="1"/>
</dbReference>
<dbReference type="InterPro" id="IPR023996">
    <property type="entry name" value="TonB-dep_OMP_SusC/RagA"/>
</dbReference>
<dbReference type="Gene3D" id="2.170.130.10">
    <property type="entry name" value="TonB-dependent receptor, plug domain"/>
    <property type="match status" value="1"/>
</dbReference>